<dbReference type="RefSeq" id="WP_377774366.1">
    <property type="nucleotide sequence ID" value="NZ_JBHUHO010000039.1"/>
</dbReference>
<reference evidence="3" key="1">
    <citation type="journal article" date="2019" name="Int. J. Syst. Evol. Microbiol.">
        <title>The Global Catalogue of Microorganisms (GCM) 10K type strain sequencing project: providing services to taxonomists for standard genome sequencing and annotation.</title>
        <authorList>
            <consortium name="The Broad Institute Genomics Platform"/>
            <consortium name="The Broad Institute Genome Sequencing Center for Infectious Disease"/>
            <person name="Wu L."/>
            <person name="Ma J."/>
        </authorList>
    </citation>
    <scope>NUCLEOTIDE SEQUENCE [LARGE SCALE GENOMIC DNA]</scope>
    <source>
        <strain evidence="3">GH52</strain>
    </source>
</reference>
<keyword evidence="1" id="KW-0472">Membrane</keyword>
<keyword evidence="3" id="KW-1185">Reference proteome</keyword>
<evidence type="ECO:0008006" key="4">
    <source>
        <dbReference type="Google" id="ProtNLM"/>
    </source>
</evidence>
<gene>
    <name evidence="2" type="ORF">ACFSJH_16455</name>
</gene>
<comment type="caution">
    <text evidence="2">The sequence shown here is derived from an EMBL/GenBank/DDBJ whole genome shotgun (WGS) entry which is preliminary data.</text>
</comment>
<accession>A0ABW4YNN5</accession>
<keyword evidence="1" id="KW-0812">Transmembrane</keyword>
<sequence length="84" mass="9797">MRYKATLITTLFAILLCAFNYTGYDPHNLFFFMFSIPVWLVNLFADIHQVSVLLMYILTIITWALLGFAIDFLVAKQRKQQSSK</sequence>
<feature type="transmembrane region" description="Helical" evidence="1">
    <location>
        <begin position="6"/>
        <end position="22"/>
    </location>
</feature>
<dbReference type="EMBL" id="JBHUHO010000039">
    <property type="protein sequence ID" value="MFD2117322.1"/>
    <property type="molecule type" value="Genomic_DNA"/>
</dbReference>
<organism evidence="2 3">
    <name type="scientific">Paenibacillus yanchengensis</name>
    <dbReference type="NCBI Taxonomy" id="2035833"/>
    <lineage>
        <taxon>Bacteria</taxon>
        <taxon>Bacillati</taxon>
        <taxon>Bacillota</taxon>
        <taxon>Bacilli</taxon>
        <taxon>Bacillales</taxon>
        <taxon>Paenibacillaceae</taxon>
        <taxon>Paenibacillus</taxon>
    </lineage>
</organism>
<proteinExistence type="predicted"/>
<evidence type="ECO:0000256" key="1">
    <source>
        <dbReference type="SAM" id="Phobius"/>
    </source>
</evidence>
<keyword evidence="1" id="KW-1133">Transmembrane helix</keyword>
<protein>
    <recommendedName>
        <fullName evidence="4">DUF3311 domain-containing protein</fullName>
    </recommendedName>
</protein>
<feature type="transmembrane region" description="Helical" evidence="1">
    <location>
        <begin position="53"/>
        <end position="74"/>
    </location>
</feature>
<name>A0ABW4YNN5_9BACL</name>
<evidence type="ECO:0000313" key="2">
    <source>
        <dbReference type="EMBL" id="MFD2117322.1"/>
    </source>
</evidence>
<dbReference type="Proteomes" id="UP001597362">
    <property type="component" value="Unassembled WGS sequence"/>
</dbReference>
<evidence type="ECO:0000313" key="3">
    <source>
        <dbReference type="Proteomes" id="UP001597362"/>
    </source>
</evidence>